<keyword evidence="3" id="KW-1185">Reference proteome</keyword>
<accession>A0ABQ8YX50</accession>
<reference evidence="2" key="1">
    <citation type="submission" date="2022-08" db="EMBL/GenBank/DDBJ databases">
        <title>Novel sulfate-reducing endosymbionts in the free-living metamonad Anaeramoeba.</title>
        <authorList>
            <person name="Jerlstrom-Hultqvist J."/>
            <person name="Cepicka I."/>
            <person name="Gallot-Lavallee L."/>
            <person name="Salas-Leiva D."/>
            <person name="Curtis B.A."/>
            <person name="Zahonova K."/>
            <person name="Pipaliya S."/>
            <person name="Dacks J."/>
            <person name="Roger A.J."/>
        </authorList>
    </citation>
    <scope>NUCLEOTIDE SEQUENCE</scope>
    <source>
        <strain evidence="2">Schooner1</strain>
    </source>
</reference>
<sequence length="485" mass="57813">MDQPIISPKMEIKKDTPFRDAGSFRERLEFLIKWYPQDIHGLELKHLESLSSQPNESNLAKPSLVRIKRDCLNDLVKILEKPKKSLQRGLATFFRSSFGLYNVSNYNREWLVFGKKPKNETNKKKKIRKKTSRFVKKKTTKTQRKTKTKTQLPTTWQKIETKQLIKKQIVTKRQQTQRQKSVSNNNDYEKIRKSNPKINIGIQQKEKHQQYFRYNNRTRLDNKMINNMKGGENKIKNGKTNDNNSMIHNLNNNANTNIEINTNININTKIKTNTNNEGNFNNVFENKLQLTKEPNINLRKRLFINVESSINYRQFQNFEQKNQQKKRNLITKIIKHQQKLSKEKIQEQEQEQQPQQIKEKIQDKEQEQKQIQKQEENLAKFTISPPKLSPQNNQQPHFQSGNWKDFKNKVNLNNLQHQQNHPFKFEDQFNIQLNKPFENNIKNENGLKDSCEGLFMVRDPFSFEEDSQFVLLQNQPEMDNFHEFL</sequence>
<evidence type="ECO:0000313" key="3">
    <source>
        <dbReference type="Proteomes" id="UP001150062"/>
    </source>
</evidence>
<comment type="caution">
    <text evidence="2">The sequence shown here is derived from an EMBL/GenBank/DDBJ whole genome shotgun (WGS) entry which is preliminary data.</text>
</comment>
<name>A0ABQ8YX50_9EUKA</name>
<dbReference type="Proteomes" id="UP001150062">
    <property type="component" value="Unassembled WGS sequence"/>
</dbReference>
<dbReference type="EMBL" id="JAOAOG010000102">
    <property type="protein sequence ID" value="KAJ6249178.1"/>
    <property type="molecule type" value="Genomic_DNA"/>
</dbReference>
<feature type="region of interest" description="Disordered" evidence="1">
    <location>
        <begin position="344"/>
        <end position="372"/>
    </location>
</feature>
<evidence type="ECO:0000256" key="1">
    <source>
        <dbReference type="SAM" id="MobiDB-lite"/>
    </source>
</evidence>
<feature type="compositionally biased region" description="Basic and acidic residues" evidence="1">
    <location>
        <begin position="357"/>
        <end position="372"/>
    </location>
</feature>
<proteinExistence type="predicted"/>
<gene>
    <name evidence="2" type="ORF">M0813_01778</name>
</gene>
<organism evidence="2 3">
    <name type="scientific">Anaeramoeba flamelloides</name>
    <dbReference type="NCBI Taxonomy" id="1746091"/>
    <lineage>
        <taxon>Eukaryota</taxon>
        <taxon>Metamonada</taxon>
        <taxon>Anaeramoebidae</taxon>
        <taxon>Anaeramoeba</taxon>
    </lineage>
</organism>
<evidence type="ECO:0000313" key="2">
    <source>
        <dbReference type="EMBL" id="KAJ6249178.1"/>
    </source>
</evidence>
<protein>
    <submittedName>
        <fullName evidence="2">Uncharacterized protein</fullName>
    </submittedName>
</protein>